<dbReference type="PANTHER" id="PTHR43547:SF2">
    <property type="entry name" value="HYBRID SIGNAL TRANSDUCTION HISTIDINE KINASE C"/>
    <property type="match status" value="1"/>
</dbReference>
<dbReference type="SMART" id="SM00387">
    <property type="entry name" value="HATPase_c"/>
    <property type="match status" value="1"/>
</dbReference>
<dbReference type="SUPFAM" id="SSF55874">
    <property type="entry name" value="ATPase domain of HSP90 chaperone/DNA topoisomerase II/histidine kinase"/>
    <property type="match status" value="1"/>
</dbReference>
<dbReference type="Pfam" id="PF07568">
    <property type="entry name" value="HisKA_2"/>
    <property type="match status" value="1"/>
</dbReference>
<dbReference type="SUPFAM" id="SSF63829">
    <property type="entry name" value="Calcium-dependent phosphotriesterase"/>
    <property type="match status" value="3"/>
</dbReference>
<protein>
    <submittedName>
        <fullName evidence="3">Two-component regulator propeller domain-containing protein</fullName>
    </submittedName>
</protein>
<dbReference type="Gene3D" id="3.30.565.10">
    <property type="entry name" value="Histidine kinase-like ATPase, C-terminal domain"/>
    <property type="match status" value="1"/>
</dbReference>
<dbReference type="InterPro" id="IPR036890">
    <property type="entry name" value="HATPase_C_sf"/>
</dbReference>
<dbReference type="InterPro" id="IPR015943">
    <property type="entry name" value="WD40/YVTN_repeat-like_dom_sf"/>
</dbReference>
<dbReference type="Pfam" id="PF02518">
    <property type="entry name" value="HATPase_c"/>
    <property type="match status" value="1"/>
</dbReference>
<dbReference type="Gene3D" id="2.130.10.10">
    <property type="entry name" value="YVTN repeat-like/Quinoprotein amine dehydrogenase"/>
    <property type="match status" value="2"/>
</dbReference>
<sequence>MQHSFFKTLICPGLIFWLYCWLSPAPVSAQQYNFRSWTLEQGLPQSQINDILQDNKRQLWLATRGGLSRFNGSTFQTYTKQQGLSSNNIACLYQDSRRHIWIGTSDRGLIEYDNDEFKIFNTKNGLPRGGVSDIVEDEKGHLWVTTARGVYYSSSKGQFVKYNALPEHNYTTLAFSPTGQLWVGSKENGLYKIEDDKVVNITTRNSDLPIDEILTISHDAKGTLWIGTTDGVATVKQQQLTEFKLPYTHFSPRVTNFTHDNYGNTWIALYQHGLLQYNGKEFTLLTRLNGLRTNRISTLTTDKEGNIWIGTDGYGLQQYKAPWFVHYFDFGTVSEPRVSALAQGNNGKVWLGTDDGHAAHLVDGQLQWMQKRPWPEGTTLNDMWVKSEKVMWVCTNRGVWYISPDSVRHYNQQSGLASNEVYQCSPDSAGNVWFATANGASRFSKGKFTNMAVTEDSSPKRVYCIFNDSHNKLWFGLENGVYQVNNSKLEPVLELQHFNIDEVTSIAEDEKGVMYFGGFNYGLVVLNKAWQRPKLFTAANGLPNEDIKSLFVDKTNNLWVGTTRNVIKVELEYLLKTGGINSQVYTSQNGFSGMEVSSNTITQTPDGYVWFGTAKGLTKYIPKLDRRNKVYPQLMLNNILLFLKPTNWQSLGYNVNKETGLPRDLKLTHSQNHVTFDFFGINLSDPERVRYKYRLKGYDEQWSHATDKTLATYARLSPGIYTFELLAQNNDGYWTPKPLTYTFSIVPPIWRREWFIGVLLLIVGGSVISVVRLRERSLVKLNSLLEMRVQHRTRLLERKNREKEMLLQEIHHRVKNNLQIVISMLNLQARHVHDQEALEVMRSVRSRVRSMAVLHERLYQHDDLAHIDLEDYFRVICEGLYAAYGVTEENIKLELEVPTIKVDIDSAITLGLIVNELVSNTLKYAFQTKQNGILRIMLEEQGYNTYSLTVSDNGKGIPEGINLENSQSFGLKLVTSLSKKLSGRIAFNNHYGTKSTLHFVLPS</sequence>
<reference evidence="4" key="1">
    <citation type="journal article" date="2019" name="Int. J. Syst. Evol. Microbiol.">
        <title>The Global Catalogue of Microorganisms (GCM) 10K type strain sequencing project: providing services to taxonomists for standard genome sequencing and annotation.</title>
        <authorList>
            <consortium name="The Broad Institute Genomics Platform"/>
            <consortium name="The Broad Institute Genome Sequencing Center for Infectious Disease"/>
            <person name="Wu L."/>
            <person name="Ma J."/>
        </authorList>
    </citation>
    <scope>NUCLEOTIDE SEQUENCE [LARGE SCALE GENOMIC DNA]</scope>
    <source>
        <strain evidence="4">JCM 16545</strain>
    </source>
</reference>
<dbReference type="InterPro" id="IPR011110">
    <property type="entry name" value="Reg_prop"/>
</dbReference>
<dbReference type="InterPro" id="IPR011123">
    <property type="entry name" value="Y_Y_Y"/>
</dbReference>
<organism evidence="3 4">
    <name type="scientific">Pontibacter silvestris</name>
    <dbReference type="NCBI Taxonomy" id="2305183"/>
    <lineage>
        <taxon>Bacteria</taxon>
        <taxon>Pseudomonadati</taxon>
        <taxon>Bacteroidota</taxon>
        <taxon>Cytophagia</taxon>
        <taxon>Cytophagales</taxon>
        <taxon>Hymenobacteraceae</taxon>
        <taxon>Pontibacter</taxon>
    </lineage>
</organism>
<dbReference type="Proteomes" id="UP001597369">
    <property type="component" value="Unassembled WGS sequence"/>
</dbReference>
<name>A0ABW4WZH3_9BACT</name>
<evidence type="ECO:0000259" key="2">
    <source>
        <dbReference type="PROSITE" id="PS50109"/>
    </source>
</evidence>
<comment type="caution">
    <text evidence="3">The sequence shown here is derived from an EMBL/GenBank/DDBJ whole genome shotgun (WGS) entry which is preliminary data.</text>
</comment>
<dbReference type="InterPro" id="IPR003594">
    <property type="entry name" value="HATPase_dom"/>
</dbReference>
<feature type="domain" description="Histidine kinase" evidence="2">
    <location>
        <begin position="809"/>
        <end position="1003"/>
    </location>
</feature>
<evidence type="ECO:0000313" key="4">
    <source>
        <dbReference type="Proteomes" id="UP001597369"/>
    </source>
</evidence>
<dbReference type="InterPro" id="IPR013783">
    <property type="entry name" value="Ig-like_fold"/>
</dbReference>
<gene>
    <name evidence="3" type="ORF">ACFSKU_09400</name>
</gene>
<dbReference type="InterPro" id="IPR005467">
    <property type="entry name" value="His_kinase_dom"/>
</dbReference>
<dbReference type="RefSeq" id="WP_229961781.1">
    <property type="nucleotide sequence ID" value="NZ_JAJJWI010000015.1"/>
</dbReference>
<evidence type="ECO:0000256" key="1">
    <source>
        <dbReference type="ARBA" id="ARBA00022553"/>
    </source>
</evidence>
<dbReference type="Pfam" id="PF07495">
    <property type="entry name" value="Y_Y_Y"/>
    <property type="match status" value="1"/>
</dbReference>
<dbReference type="Gene3D" id="2.60.40.10">
    <property type="entry name" value="Immunoglobulins"/>
    <property type="match status" value="1"/>
</dbReference>
<accession>A0ABW4WZH3</accession>
<keyword evidence="1" id="KW-0597">Phosphoprotein</keyword>
<dbReference type="Pfam" id="PF07494">
    <property type="entry name" value="Reg_prop"/>
    <property type="match status" value="3"/>
</dbReference>
<keyword evidence="4" id="KW-1185">Reference proteome</keyword>
<dbReference type="PANTHER" id="PTHR43547">
    <property type="entry name" value="TWO-COMPONENT HISTIDINE KINASE"/>
    <property type="match status" value="1"/>
</dbReference>
<dbReference type="PROSITE" id="PS50109">
    <property type="entry name" value="HIS_KIN"/>
    <property type="match status" value="1"/>
</dbReference>
<dbReference type="Gene3D" id="3.30.450.20">
    <property type="entry name" value="PAS domain"/>
    <property type="match status" value="1"/>
</dbReference>
<proteinExistence type="predicted"/>
<dbReference type="EMBL" id="JBHUHV010000028">
    <property type="protein sequence ID" value="MFD2067095.1"/>
    <property type="molecule type" value="Genomic_DNA"/>
</dbReference>
<dbReference type="InterPro" id="IPR011495">
    <property type="entry name" value="Sig_transdc_His_kin_sub2_dim/P"/>
</dbReference>
<evidence type="ECO:0000313" key="3">
    <source>
        <dbReference type="EMBL" id="MFD2067095.1"/>
    </source>
</evidence>